<accession>A0ABW3K792</accession>
<evidence type="ECO:0000256" key="9">
    <source>
        <dbReference type="SAM" id="Phobius"/>
    </source>
</evidence>
<dbReference type="InterPro" id="IPR036640">
    <property type="entry name" value="ABC1_TM_sf"/>
</dbReference>
<evidence type="ECO:0000259" key="12">
    <source>
        <dbReference type="PROSITE" id="PS50990"/>
    </source>
</evidence>
<dbReference type="Pfam" id="PF00664">
    <property type="entry name" value="ABC_membrane"/>
    <property type="match status" value="1"/>
</dbReference>
<keyword evidence="7 9" id="KW-0472">Membrane</keyword>
<proteinExistence type="predicted"/>
<dbReference type="SMART" id="SM00382">
    <property type="entry name" value="AAA"/>
    <property type="match status" value="1"/>
</dbReference>
<dbReference type="SUPFAM" id="SSF90123">
    <property type="entry name" value="ABC transporter transmembrane region"/>
    <property type="match status" value="1"/>
</dbReference>
<feature type="domain" description="ABC transmembrane type-1" evidence="11">
    <location>
        <begin position="178"/>
        <end position="454"/>
    </location>
</feature>
<dbReference type="EMBL" id="JBHTKA010000007">
    <property type="protein sequence ID" value="MFD1001676.1"/>
    <property type="molecule type" value="Genomic_DNA"/>
</dbReference>
<feature type="transmembrane region" description="Helical" evidence="9">
    <location>
        <begin position="430"/>
        <end position="455"/>
    </location>
</feature>
<feature type="transmembrane region" description="Helical" evidence="9">
    <location>
        <begin position="316"/>
        <end position="335"/>
    </location>
</feature>
<dbReference type="PANTHER" id="PTHR24221">
    <property type="entry name" value="ATP-BINDING CASSETTE SUB-FAMILY B"/>
    <property type="match status" value="1"/>
</dbReference>
<dbReference type="InterPro" id="IPR039421">
    <property type="entry name" value="Type_1_exporter"/>
</dbReference>
<dbReference type="PROSITE" id="PS50929">
    <property type="entry name" value="ABC_TM1F"/>
    <property type="match status" value="1"/>
</dbReference>
<sequence length="733" mass="83503">MIFNTGKFPFFKQYEQSDCGIACLRMIAKYYGKEYRQEDLTRHVIVNRIGISIYDLSTVADKIGFRSLGIETSWKNLMTEVQLPAIVHWDGDHFVVVYKITGSKIYIADPRIGLCQYTHAEFCMHWLHHKKENTSRGVVLLLEPSPDFFSSKHTATNQNKASLGFIIKNSLKFRFHFLLLIVGLLLGSLLQLFIPFITQSIVDLGIIPQDIDFLRIIILAQLFVFVSITIVDFLRTWILIHISSRMNVYIISDFLMKLMSLPIHFFDTKTKGDIMQRIQDHERVRSFLTDTLLKSLFSLFSIVVLCTVLAAYNFWIFTAFLLLTVLEMTWIFIFLKHVRKVDNESFVYMAEEQGKLHELISGINEIKLHNVEQKKRWEWEYIQSKLFKVNLKRLRLNQRQEGIARTTNYLLVVVINFITASLVLEGKLSLGSMLAVTSILGLLNVPVTQLINFVLRGHIAKMSLERMGQIHALDSENKTYGSEKQLPADRSIYFTNVGFSFGDDSSSFALDNINLTIPAGKITAIVGLSGSGKTTLIKLLLKFYDPQHGSIRVGHTDLREIQSPFWRAHCGAVLQDGFIFSDSIASNIALAPSISYERLKTATEIANIHDFIASLPQGVHTKIGPDGIGLSQGQRQRILIARAVYKNPEYLVFDEATNALDAQNERIIMRNLEKFYQGRTVIIIAHRLSTIKRADQIVLIENGKISESGTHITLIDSRSKYYSLVESQMEVVS</sequence>
<evidence type="ECO:0000313" key="13">
    <source>
        <dbReference type="EMBL" id="MFD1001676.1"/>
    </source>
</evidence>
<evidence type="ECO:0000256" key="1">
    <source>
        <dbReference type="ARBA" id="ARBA00004651"/>
    </source>
</evidence>
<dbReference type="InterPro" id="IPR011527">
    <property type="entry name" value="ABC1_TM_dom"/>
</dbReference>
<evidence type="ECO:0000256" key="4">
    <source>
        <dbReference type="ARBA" id="ARBA00022840"/>
    </source>
</evidence>
<dbReference type="InterPro" id="IPR005074">
    <property type="entry name" value="Peptidase_C39"/>
</dbReference>
<feature type="transmembrane region" description="Helical" evidence="9">
    <location>
        <begin position="218"/>
        <end position="240"/>
    </location>
</feature>
<dbReference type="PANTHER" id="PTHR24221:SF654">
    <property type="entry name" value="ATP-BINDING CASSETTE SUB-FAMILY B MEMBER 6"/>
    <property type="match status" value="1"/>
</dbReference>
<evidence type="ECO:0000256" key="7">
    <source>
        <dbReference type="ARBA" id="ARBA00023136"/>
    </source>
</evidence>
<keyword evidence="4" id="KW-0067">ATP-binding</keyword>
<comment type="subcellular location">
    <subcellularLocation>
        <location evidence="1">Cell membrane</location>
        <topology evidence="1">Multi-pass membrane protein</topology>
    </subcellularLocation>
</comment>
<protein>
    <submittedName>
        <fullName evidence="13">Peptidase domain-containing ABC transporter</fullName>
    </submittedName>
</protein>
<name>A0ABW3K792_9BACT</name>
<feature type="domain" description="ABC transporter" evidence="10">
    <location>
        <begin position="492"/>
        <end position="727"/>
    </location>
</feature>
<dbReference type="SUPFAM" id="SSF52540">
    <property type="entry name" value="P-loop containing nucleoside triphosphate hydrolases"/>
    <property type="match status" value="1"/>
</dbReference>
<dbReference type="InterPro" id="IPR017871">
    <property type="entry name" value="ABC_transporter-like_CS"/>
</dbReference>
<dbReference type="InterPro" id="IPR003593">
    <property type="entry name" value="AAA+_ATPase"/>
</dbReference>
<keyword evidence="3" id="KW-0547">Nucleotide-binding</keyword>
<dbReference type="CDD" id="cd18571">
    <property type="entry name" value="ABC_6TM_peptidase_like"/>
    <property type="match status" value="1"/>
</dbReference>
<feature type="transmembrane region" description="Helical" evidence="9">
    <location>
        <begin position="402"/>
        <end position="424"/>
    </location>
</feature>
<evidence type="ECO:0000256" key="3">
    <source>
        <dbReference type="ARBA" id="ARBA00022741"/>
    </source>
</evidence>
<reference evidence="14" key="1">
    <citation type="journal article" date="2019" name="Int. J. Syst. Evol. Microbiol.">
        <title>The Global Catalogue of Microorganisms (GCM) 10K type strain sequencing project: providing services to taxonomists for standard genome sequencing and annotation.</title>
        <authorList>
            <consortium name="The Broad Institute Genomics Platform"/>
            <consortium name="The Broad Institute Genome Sequencing Center for Infectious Disease"/>
            <person name="Wu L."/>
            <person name="Ma J."/>
        </authorList>
    </citation>
    <scope>NUCLEOTIDE SEQUENCE [LARGE SCALE GENOMIC DNA]</scope>
    <source>
        <strain evidence="14">CCUG 58938</strain>
    </source>
</reference>
<keyword evidence="5" id="KW-0653">Protein transport</keyword>
<evidence type="ECO:0000256" key="6">
    <source>
        <dbReference type="ARBA" id="ARBA00022989"/>
    </source>
</evidence>
<dbReference type="PROSITE" id="PS50893">
    <property type="entry name" value="ABC_TRANSPORTER_2"/>
    <property type="match status" value="1"/>
</dbReference>
<evidence type="ECO:0000256" key="5">
    <source>
        <dbReference type="ARBA" id="ARBA00022927"/>
    </source>
</evidence>
<feature type="transmembrane region" description="Helical" evidence="9">
    <location>
        <begin position="175"/>
        <end position="197"/>
    </location>
</feature>
<dbReference type="Gene3D" id="3.90.70.10">
    <property type="entry name" value="Cysteine proteinases"/>
    <property type="match status" value="1"/>
</dbReference>
<dbReference type="Proteomes" id="UP001597112">
    <property type="component" value="Unassembled WGS sequence"/>
</dbReference>
<evidence type="ECO:0000259" key="10">
    <source>
        <dbReference type="PROSITE" id="PS50893"/>
    </source>
</evidence>
<feature type="transmembrane region" description="Helical" evidence="9">
    <location>
        <begin position="287"/>
        <end position="310"/>
    </location>
</feature>
<gene>
    <name evidence="13" type="ORF">ACFQ21_20260</name>
</gene>
<dbReference type="Pfam" id="PF00005">
    <property type="entry name" value="ABC_tran"/>
    <property type="match status" value="1"/>
</dbReference>
<dbReference type="Pfam" id="PF03412">
    <property type="entry name" value="Peptidase_C39"/>
    <property type="match status" value="1"/>
</dbReference>
<organism evidence="13 14">
    <name type="scientific">Ohtaekwangia kribbensis</name>
    <dbReference type="NCBI Taxonomy" id="688913"/>
    <lineage>
        <taxon>Bacteria</taxon>
        <taxon>Pseudomonadati</taxon>
        <taxon>Bacteroidota</taxon>
        <taxon>Cytophagia</taxon>
        <taxon>Cytophagales</taxon>
        <taxon>Fulvivirgaceae</taxon>
        <taxon>Ohtaekwangia</taxon>
    </lineage>
</organism>
<dbReference type="PROSITE" id="PS00211">
    <property type="entry name" value="ABC_TRANSPORTER_1"/>
    <property type="match status" value="1"/>
</dbReference>
<dbReference type="RefSeq" id="WP_377581825.1">
    <property type="nucleotide sequence ID" value="NZ_JBHTKA010000007.1"/>
</dbReference>
<dbReference type="Gene3D" id="1.20.1560.10">
    <property type="entry name" value="ABC transporter type 1, transmembrane domain"/>
    <property type="match status" value="1"/>
</dbReference>
<dbReference type="InterPro" id="IPR027417">
    <property type="entry name" value="P-loop_NTPase"/>
</dbReference>
<evidence type="ECO:0000256" key="2">
    <source>
        <dbReference type="ARBA" id="ARBA00022692"/>
    </source>
</evidence>
<comment type="caution">
    <text evidence="13">The sequence shown here is derived from an EMBL/GenBank/DDBJ whole genome shotgun (WGS) entry which is preliminary data.</text>
</comment>
<keyword evidence="6 9" id="KW-1133">Transmembrane helix</keyword>
<evidence type="ECO:0000256" key="8">
    <source>
        <dbReference type="ARBA" id="ARBA00043264"/>
    </source>
</evidence>
<dbReference type="PROSITE" id="PS50990">
    <property type="entry name" value="PEPTIDASE_C39"/>
    <property type="match status" value="1"/>
</dbReference>
<keyword evidence="5" id="KW-0813">Transport</keyword>
<dbReference type="CDD" id="cd02418">
    <property type="entry name" value="Peptidase_C39B"/>
    <property type="match status" value="1"/>
</dbReference>
<keyword evidence="2 9" id="KW-0812">Transmembrane</keyword>
<evidence type="ECO:0000313" key="14">
    <source>
        <dbReference type="Proteomes" id="UP001597112"/>
    </source>
</evidence>
<keyword evidence="8" id="KW-0080">Bacteriocin transport</keyword>
<dbReference type="Gene3D" id="3.40.50.300">
    <property type="entry name" value="P-loop containing nucleotide triphosphate hydrolases"/>
    <property type="match status" value="1"/>
</dbReference>
<dbReference type="InterPro" id="IPR003439">
    <property type="entry name" value="ABC_transporter-like_ATP-bd"/>
</dbReference>
<evidence type="ECO:0000259" key="11">
    <source>
        <dbReference type="PROSITE" id="PS50929"/>
    </source>
</evidence>
<keyword evidence="14" id="KW-1185">Reference proteome</keyword>
<feature type="domain" description="Peptidase C39" evidence="12">
    <location>
        <begin position="13"/>
        <end position="133"/>
    </location>
</feature>